<protein>
    <submittedName>
        <fullName evidence="11">Serum/glucocorticoid regulated kinase family member 3</fullName>
    </submittedName>
</protein>
<dbReference type="PROSITE" id="PS51285">
    <property type="entry name" value="AGC_KINASE_CTER"/>
    <property type="match status" value="1"/>
</dbReference>
<feature type="domain" description="AGC-kinase C-terminal" evidence="10">
    <location>
        <begin position="364"/>
        <end position="440"/>
    </location>
</feature>
<keyword evidence="12" id="KW-1185">Reference proteome</keyword>
<feature type="domain" description="Protein kinase" evidence="8">
    <location>
        <begin position="80"/>
        <end position="363"/>
    </location>
</feature>
<keyword evidence="6" id="KW-0418">Kinase</keyword>
<proteinExistence type="inferred from homology"/>
<keyword evidence="4" id="KW-0808">Transferase</keyword>
<dbReference type="GO" id="GO:0005524">
    <property type="term" value="F:ATP binding"/>
    <property type="evidence" value="ECO:0007669"/>
    <property type="project" value="UniProtKB-KW"/>
</dbReference>
<dbReference type="PANTHER" id="PTHR24351">
    <property type="entry name" value="RIBOSOMAL PROTEIN S6 KINASE"/>
    <property type="match status" value="1"/>
</dbReference>
<organism evidence="11 12">
    <name type="scientific">Oryzias sinensis</name>
    <name type="common">Chinese medaka</name>
    <dbReference type="NCBI Taxonomy" id="183150"/>
    <lineage>
        <taxon>Eukaryota</taxon>
        <taxon>Metazoa</taxon>
        <taxon>Chordata</taxon>
        <taxon>Craniata</taxon>
        <taxon>Vertebrata</taxon>
        <taxon>Euteleostomi</taxon>
        <taxon>Actinopterygii</taxon>
        <taxon>Neopterygii</taxon>
        <taxon>Teleostei</taxon>
        <taxon>Neoteleostei</taxon>
        <taxon>Acanthomorphata</taxon>
        <taxon>Ovalentaria</taxon>
        <taxon>Atherinomorphae</taxon>
        <taxon>Beloniformes</taxon>
        <taxon>Adrianichthyidae</taxon>
        <taxon>Oryziinae</taxon>
        <taxon>Oryzias</taxon>
    </lineage>
</organism>
<feature type="domain" description="PX" evidence="9">
    <location>
        <begin position="6"/>
        <end position="118"/>
    </location>
</feature>
<dbReference type="GO" id="GO:0004674">
    <property type="term" value="F:protein serine/threonine kinase activity"/>
    <property type="evidence" value="ECO:0007669"/>
    <property type="project" value="UniProtKB-KW"/>
</dbReference>
<evidence type="ECO:0000259" key="9">
    <source>
        <dbReference type="PROSITE" id="PS50195"/>
    </source>
</evidence>
<reference evidence="11" key="1">
    <citation type="submission" date="2025-08" db="UniProtKB">
        <authorList>
            <consortium name="Ensembl"/>
        </authorList>
    </citation>
    <scope>IDENTIFICATION</scope>
</reference>
<dbReference type="Proteomes" id="UP000694383">
    <property type="component" value="Unplaced"/>
</dbReference>
<dbReference type="SMART" id="SM00220">
    <property type="entry name" value="S_TKc"/>
    <property type="match status" value="1"/>
</dbReference>
<evidence type="ECO:0000259" key="8">
    <source>
        <dbReference type="PROSITE" id="PS50011"/>
    </source>
</evidence>
<name>A0A8C7ZP02_9TELE</name>
<evidence type="ECO:0000256" key="3">
    <source>
        <dbReference type="ARBA" id="ARBA00022553"/>
    </source>
</evidence>
<keyword evidence="5" id="KW-0547">Nucleotide-binding</keyword>
<dbReference type="InterPro" id="IPR001683">
    <property type="entry name" value="PX_dom"/>
</dbReference>
<evidence type="ECO:0000256" key="6">
    <source>
        <dbReference type="ARBA" id="ARBA00022777"/>
    </source>
</evidence>
<dbReference type="Pfam" id="PF00433">
    <property type="entry name" value="Pkinase_C"/>
    <property type="match status" value="1"/>
</dbReference>
<dbReference type="InterPro" id="IPR036871">
    <property type="entry name" value="PX_dom_sf"/>
</dbReference>
<dbReference type="Gene3D" id="3.30.200.20">
    <property type="entry name" value="Phosphorylase Kinase, domain 1"/>
    <property type="match status" value="1"/>
</dbReference>
<dbReference type="Ensembl" id="ENSOSIT00000048597.1">
    <property type="protein sequence ID" value="ENSOSIP00000046227.1"/>
    <property type="gene ID" value="ENSOSIG00000021874.1"/>
</dbReference>
<dbReference type="SMART" id="SM00133">
    <property type="entry name" value="S_TK_X"/>
    <property type="match status" value="1"/>
</dbReference>
<dbReference type="Gene3D" id="1.10.510.10">
    <property type="entry name" value="Transferase(Phosphotransferase) domain 1"/>
    <property type="match status" value="1"/>
</dbReference>
<dbReference type="PROSITE" id="PS50195">
    <property type="entry name" value="PX"/>
    <property type="match status" value="1"/>
</dbReference>
<dbReference type="SUPFAM" id="SSF56112">
    <property type="entry name" value="Protein kinase-like (PK-like)"/>
    <property type="match status" value="1"/>
</dbReference>
<dbReference type="Pfam" id="PF00069">
    <property type="entry name" value="Pkinase"/>
    <property type="match status" value="1"/>
</dbReference>
<keyword evidence="7" id="KW-0067">ATP-binding</keyword>
<dbReference type="FunFam" id="1.10.510.10:FF:000065">
    <property type="entry name" value="Non-specific serine/threonine protein kinase"/>
    <property type="match status" value="1"/>
</dbReference>
<dbReference type="PROSITE" id="PS00108">
    <property type="entry name" value="PROTEIN_KINASE_ST"/>
    <property type="match status" value="1"/>
</dbReference>
<dbReference type="GeneTree" id="ENSGT00940000153776"/>
<dbReference type="SUPFAM" id="SSF64268">
    <property type="entry name" value="PX domain"/>
    <property type="match status" value="1"/>
</dbReference>
<dbReference type="CDD" id="cd06870">
    <property type="entry name" value="PX_CISK"/>
    <property type="match status" value="1"/>
</dbReference>
<evidence type="ECO:0000313" key="11">
    <source>
        <dbReference type="Ensembl" id="ENSOSIP00000046227.1"/>
    </source>
</evidence>
<dbReference type="InterPro" id="IPR000719">
    <property type="entry name" value="Prot_kinase_dom"/>
</dbReference>
<dbReference type="Pfam" id="PF00787">
    <property type="entry name" value="PX"/>
    <property type="match status" value="1"/>
</dbReference>
<dbReference type="SMART" id="SM00312">
    <property type="entry name" value="PX"/>
    <property type="match status" value="1"/>
</dbReference>
<evidence type="ECO:0000259" key="10">
    <source>
        <dbReference type="PROSITE" id="PS51285"/>
    </source>
</evidence>
<evidence type="ECO:0000256" key="7">
    <source>
        <dbReference type="ARBA" id="ARBA00022840"/>
    </source>
</evidence>
<comment type="similarity">
    <text evidence="1">Belongs to the protein kinase superfamily. AGC Ser/Thr protein kinase family.</text>
</comment>
<dbReference type="InterPro" id="IPR017892">
    <property type="entry name" value="Pkinase_C"/>
</dbReference>
<dbReference type="AlphaFoldDB" id="A0A8C7ZP02"/>
<evidence type="ECO:0000256" key="5">
    <source>
        <dbReference type="ARBA" id="ARBA00022741"/>
    </source>
</evidence>
<dbReference type="FunFam" id="3.30.1520.10:FF:000018">
    <property type="entry name" value="Non-specific serine/threonine protein kinase"/>
    <property type="match status" value="1"/>
</dbReference>
<keyword evidence="3" id="KW-0597">Phosphoprotein</keyword>
<evidence type="ECO:0000256" key="1">
    <source>
        <dbReference type="ARBA" id="ARBA00009903"/>
    </source>
</evidence>
<dbReference type="GO" id="GO:0035091">
    <property type="term" value="F:phosphatidylinositol binding"/>
    <property type="evidence" value="ECO:0007669"/>
    <property type="project" value="InterPro"/>
</dbReference>
<sequence length="440" mass="50811">MEERSSLPSVSIPCHNEQRDKKKRYTVYKVLVSVGQHEWFVFRRYAEFDKLYNTLRKQFPSMNLKIPAKRIFGDNFDPEFIQQRRAGLHDFIKRLVSHPQLCNHPDVKSFLQMDKRQHLADASEDEDDKVSRHCIQVLIFKHDSLAQQKHIMAERNVLVKNVKHPFLVGLHYSFQTTDKLYFVLDFVNGGELFFHLQKERTFPEPRARFYIAEMASALGYLHSLKIVYRDLKPENILLDHGGHIVLTDFGLCKEGISQTDTTTTFCGTPEYLAPEVLKKHPYDNTVDWWCLGSVLYEMLFGLPPFYSRDTHEMYDNILHKPLAMRPGASSTAWSLLQGLLEKDGTQRLGSNGDFNEIKVHNFFSSINWDDLVQKKIPPPFIPNVTSCCDISNFDPEFTEENVPSSICWTQSHSVVNASVMEADDAFLGFSYAPPSDDSFL</sequence>
<reference evidence="11" key="2">
    <citation type="submission" date="2025-09" db="UniProtKB">
        <authorList>
            <consortium name="Ensembl"/>
        </authorList>
    </citation>
    <scope>IDENTIFICATION</scope>
</reference>
<evidence type="ECO:0000256" key="4">
    <source>
        <dbReference type="ARBA" id="ARBA00022679"/>
    </source>
</evidence>
<dbReference type="InterPro" id="IPR000961">
    <property type="entry name" value="AGC-kinase_C"/>
</dbReference>
<evidence type="ECO:0000313" key="12">
    <source>
        <dbReference type="Proteomes" id="UP000694383"/>
    </source>
</evidence>
<evidence type="ECO:0000256" key="2">
    <source>
        <dbReference type="ARBA" id="ARBA00022527"/>
    </source>
</evidence>
<accession>A0A8C7ZP02</accession>
<dbReference type="Gene3D" id="3.30.1520.10">
    <property type="entry name" value="Phox-like domain"/>
    <property type="match status" value="1"/>
</dbReference>
<dbReference type="InterPro" id="IPR011009">
    <property type="entry name" value="Kinase-like_dom_sf"/>
</dbReference>
<dbReference type="InterPro" id="IPR008271">
    <property type="entry name" value="Ser/Thr_kinase_AS"/>
</dbReference>
<keyword evidence="2" id="KW-0723">Serine/threonine-protein kinase</keyword>
<dbReference type="PROSITE" id="PS50011">
    <property type="entry name" value="PROTEIN_KINASE_DOM"/>
    <property type="match status" value="1"/>
</dbReference>
<dbReference type="InterPro" id="IPR037900">
    <property type="entry name" value="CISK_PX"/>
</dbReference>